<keyword evidence="5 7" id="KW-1133">Transmembrane helix</keyword>
<evidence type="ECO:0000259" key="9">
    <source>
        <dbReference type="PROSITE" id="PS50929"/>
    </source>
</evidence>
<dbReference type="AlphaFoldDB" id="A0A7G8TC60"/>
<dbReference type="InterPro" id="IPR003439">
    <property type="entry name" value="ABC_transporter-like_ATP-bd"/>
</dbReference>
<evidence type="ECO:0000256" key="4">
    <source>
        <dbReference type="ARBA" id="ARBA00022840"/>
    </source>
</evidence>
<dbReference type="KEGG" id="cfem:HCR03_02510"/>
<dbReference type="Gene3D" id="1.20.1560.10">
    <property type="entry name" value="ABC transporter type 1, transmembrane domain"/>
    <property type="match status" value="1"/>
</dbReference>
<evidence type="ECO:0000256" key="6">
    <source>
        <dbReference type="ARBA" id="ARBA00023136"/>
    </source>
</evidence>
<dbReference type="InterPro" id="IPR011527">
    <property type="entry name" value="ABC1_TM_dom"/>
</dbReference>
<protein>
    <submittedName>
        <fullName evidence="10">ABC transporter ATP-binding protein</fullName>
    </submittedName>
</protein>
<evidence type="ECO:0000313" key="11">
    <source>
        <dbReference type="Proteomes" id="UP000515909"/>
    </source>
</evidence>
<evidence type="ECO:0000259" key="8">
    <source>
        <dbReference type="PROSITE" id="PS50893"/>
    </source>
</evidence>
<reference evidence="10 11" key="1">
    <citation type="submission" date="2020-08" db="EMBL/GenBank/DDBJ databases">
        <title>The isolate Caproiciproducens sp. 7D4C2 produces n-caproate at mildly acidic conditions from hexoses: genome and rBOX comparison with related strains and chain-elongating bacteria.</title>
        <authorList>
            <person name="Esquivel-Elizondo S."/>
            <person name="Bagci C."/>
            <person name="Temovska M."/>
            <person name="Jeon B.S."/>
            <person name="Bessarab I."/>
            <person name="Williams R.B.H."/>
            <person name="Huson D.H."/>
            <person name="Angenent L.T."/>
        </authorList>
    </citation>
    <scope>NUCLEOTIDE SEQUENCE [LARGE SCALE GENOMIC DNA]</scope>
    <source>
        <strain evidence="10 11">7D4C2</strain>
    </source>
</reference>
<dbReference type="PROSITE" id="PS50929">
    <property type="entry name" value="ABC_TM1F"/>
    <property type="match status" value="1"/>
</dbReference>
<dbReference type="PANTHER" id="PTHR43394">
    <property type="entry name" value="ATP-DEPENDENT PERMEASE MDL1, MITOCHONDRIAL"/>
    <property type="match status" value="1"/>
</dbReference>
<dbReference type="InterPro" id="IPR027417">
    <property type="entry name" value="P-loop_NTPase"/>
</dbReference>
<dbReference type="Pfam" id="PF00664">
    <property type="entry name" value="ABC_membrane"/>
    <property type="match status" value="1"/>
</dbReference>
<evidence type="ECO:0000256" key="2">
    <source>
        <dbReference type="ARBA" id="ARBA00022692"/>
    </source>
</evidence>
<feature type="domain" description="ABC transmembrane type-1" evidence="9">
    <location>
        <begin position="47"/>
        <end position="325"/>
    </location>
</feature>
<comment type="subcellular location">
    <subcellularLocation>
        <location evidence="1">Cell membrane</location>
        <topology evidence="1">Multi-pass membrane protein</topology>
    </subcellularLocation>
</comment>
<keyword evidence="4 10" id="KW-0067">ATP-binding</keyword>
<evidence type="ECO:0000256" key="7">
    <source>
        <dbReference type="SAM" id="Phobius"/>
    </source>
</evidence>
<feature type="transmembrane region" description="Helical" evidence="7">
    <location>
        <begin position="152"/>
        <end position="172"/>
    </location>
</feature>
<keyword evidence="2 7" id="KW-0812">Transmembrane</keyword>
<organism evidence="10 11">
    <name type="scientific">Caproicibacter fermentans</name>
    <dbReference type="NCBI Taxonomy" id="2576756"/>
    <lineage>
        <taxon>Bacteria</taxon>
        <taxon>Bacillati</taxon>
        <taxon>Bacillota</taxon>
        <taxon>Clostridia</taxon>
        <taxon>Eubacteriales</taxon>
        <taxon>Acutalibacteraceae</taxon>
        <taxon>Caproicibacter</taxon>
    </lineage>
</organism>
<feature type="domain" description="ABC transporter" evidence="8">
    <location>
        <begin position="357"/>
        <end position="598"/>
    </location>
</feature>
<dbReference type="GO" id="GO:0005886">
    <property type="term" value="C:plasma membrane"/>
    <property type="evidence" value="ECO:0007669"/>
    <property type="project" value="UniProtKB-SubCell"/>
</dbReference>
<dbReference type="SMART" id="SM00382">
    <property type="entry name" value="AAA"/>
    <property type="match status" value="1"/>
</dbReference>
<dbReference type="SUPFAM" id="SSF52540">
    <property type="entry name" value="P-loop containing nucleoside triphosphate hydrolases"/>
    <property type="match status" value="1"/>
</dbReference>
<dbReference type="RefSeq" id="WP_187036543.1">
    <property type="nucleotide sequence ID" value="NZ_CP060286.1"/>
</dbReference>
<dbReference type="Pfam" id="PF00005">
    <property type="entry name" value="ABC_tran"/>
    <property type="match status" value="1"/>
</dbReference>
<feature type="transmembrane region" description="Helical" evidence="7">
    <location>
        <begin position="75"/>
        <end position="95"/>
    </location>
</feature>
<dbReference type="Gene3D" id="3.40.50.300">
    <property type="entry name" value="P-loop containing nucleotide triphosphate hydrolases"/>
    <property type="match status" value="1"/>
</dbReference>
<evidence type="ECO:0000256" key="3">
    <source>
        <dbReference type="ARBA" id="ARBA00022741"/>
    </source>
</evidence>
<dbReference type="GO" id="GO:0016887">
    <property type="term" value="F:ATP hydrolysis activity"/>
    <property type="evidence" value="ECO:0007669"/>
    <property type="project" value="InterPro"/>
</dbReference>
<dbReference type="InterPro" id="IPR039421">
    <property type="entry name" value="Type_1_exporter"/>
</dbReference>
<feature type="transmembrane region" description="Helical" evidence="7">
    <location>
        <begin position="265"/>
        <end position="287"/>
    </location>
</feature>
<feature type="transmembrane region" description="Helical" evidence="7">
    <location>
        <begin position="178"/>
        <end position="196"/>
    </location>
</feature>
<accession>A0A7G8TC60</accession>
<feature type="transmembrane region" description="Helical" evidence="7">
    <location>
        <begin position="35"/>
        <end position="55"/>
    </location>
</feature>
<dbReference type="InterPro" id="IPR003593">
    <property type="entry name" value="AAA+_ATPase"/>
</dbReference>
<dbReference type="Proteomes" id="UP000515909">
    <property type="component" value="Chromosome"/>
</dbReference>
<name>A0A7G8TC60_9FIRM</name>
<dbReference type="EMBL" id="CP060286">
    <property type="protein sequence ID" value="QNK41201.1"/>
    <property type="molecule type" value="Genomic_DNA"/>
</dbReference>
<feature type="transmembrane region" description="Helical" evidence="7">
    <location>
        <begin position="299"/>
        <end position="324"/>
    </location>
</feature>
<dbReference type="GO" id="GO:0005524">
    <property type="term" value="F:ATP binding"/>
    <property type="evidence" value="ECO:0007669"/>
    <property type="project" value="UniProtKB-KW"/>
</dbReference>
<proteinExistence type="predicted"/>
<evidence type="ECO:0000313" key="10">
    <source>
        <dbReference type="EMBL" id="QNK41201.1"/>
    </source>
</evidence>
<keyword evidence="3" id="KW-0547">Nucleotide-binding</keyword>
<dbReference type="PANTHER" id="PTHR43394:SF1">
    <property type="entry name" value="ATP-BINDING CASSETTE SUB-FAMILY B MEMBER 10, MITOCHONDRIAL"/>
    <property type="match status" value="1"/>
</dbReference>
<dbReference type="PROSITE" id="PS50893">
    <property type="entry name" value="ABC_TRANSPORTER_2"/>
    <property type="match status" value="1"/>
</dbReference>
<dbReference type="GO" id="GO:0015421">
    <property type="term" value="F:ABC-type oligopeptide transporter activity"/>
    <property type="evidence" value="ECO:0007669"/>
    <property type="project" value="TreeGrafter"/>
</dbReference>
<keyword evidence="6 7" id="KW-0472">Membrane</keyword>
<dbReference type="SUPFAM" id="SSF90123">
    <property type="entry name" value="ABC transporter transmembrane region"/>
    <property type="match status" value="1"/>
</dbReference>
<gene>
    <name evidence="10" type="ORF">HCR03_02510</name>
</gene>
<evidence type="ECO:0000256" key="5">
    <source>
        <dbReference type="ARBA" id="ARBA00022989"/>
    </source>
</evidence>
<evidence type="ECO:0000256" key="1">
    <source>
        <dbReference type="ARBA" id="ARBA00004651"/>
    </source>
</evidence>
<sequence>MNVSMKSKKLKNFSEFLQTILYCIRLSWDASKYYTIIRIGLQILSPFLLILTSFLGKYLIDFLTGAQMRSAKVQYRALFFLFTCILAVSLIQVLSTKITQYAQSMHDNILNERIALMIMDRSLTADLEYFDNPDYHDKLLAATRDSSTIVHLLWNAISCVSAFVSFVSTFVILCGADFYYGIILSFASIPSAIAAAKYTKSLYQLSIEQLNGERKKSYFQSIAVDKHYAQDLRLFNAGPLLKNKYQRIWQELFTKQKRVNRKRTVFTALLDCVPEILSVAIGMDIAFKIVKGFATVGDYSLYTGLISQLLAAISTLSLSVMQIYDGRLRIANLRTLEKFESHINNTGTKALDTVNSIEFEHVSFTYPGTQTKVLDDLSFLLSHNEKVALVGLNGSGKSTLIKLLLRMYEPSCGVIKINGIDIREYSLSSLRTNFSVYFQDMNNYCFTLQENITIADSSQQLDEIHILSALQSSCCDDIIQKASKGMSTSITRVFDPDGIELSGGQHQKLALARTLFRRCTALILDEPSSNLDPKAEHDIFESLQALTDGKMTIFTSHRLSNISLADRIIVLENGKVIEDGTQEQLLKNKCRYAELFQYQREKYQIKQK</sequence>
<dbReference type="InterPro" id="IPR036640">
    <property type="entry name" value="ABC1_TM_sf"/>
</dbReference>